<dbReference type="SUPFAM" id="SSF48350">
    <property type="entry name" value="GTPase activation domain, GAP"/>
    <property type="match status" value="1"/>
</dbReference>
<dbReference type="InterPro" id="IPR013761">
    <property type="entry name" value="SAM/pointed_sf"/>
</dbReference>
<dbReference type="Gene3D" id="1.10.555.10">
    <property type="entry name" value="Rho GTPase activation protein"/>
    <property type="match status" value="1"/>
</dbReference>
<dbReference type="InterPro" id="IPR037278">
    <property type="entry name" value="ARFGAP/RecO"/>
</dbReference>
<dbReference type="Pfam" id="PF00536">
    <property type="entry name" value="SAM_1"/>
    <property type="match status" value="1"/>
</dbReference>
<dbReference type="SUPFAM" id="SSF47769">
    <property type="entry name" value="SAM/Pointed domain"/>
    <property type="match status" value="1"/>
</dbReference>
<keyword evidence="6" id="KW-0863">Zinc-finger</keyword>
<dbReference type="GeneTree" id="ENSGT00940000157424"/>
<feature type="domain" description="PH" evidence="8">
    <location>
        <begin position="528"/>
        <end position="620"/>
    </location>
</feature>
<dbReference type="SMART" id="SM00454">
    <property type="entry name" value="SAM"/>
    <property type="match status" value="1"/>
</dbReference>
<dbReference type="Pfam" id="PF01412">
    <property type="entry name" value="ArfGap"/>
    <property type="match status" value="1"/>
</dbReference>
<feature type="compositionally biased region" description="Pro residues" evidence="7">
    <location>
        <begin position="214"/>
        <end position="230"/>
    </location>
</feature>
<sequence length="1636" mass="184431">MLLSYTQIMSQSEMCVSVWDWLSVLHLEQYSEVFRNAGLVTLPECRNLTPDQLDKMGITLPGHQRRILASLHKTHLPHASTHSETHPERVEGEMACPKPLPRDRPVPVPPGERPNLKERERRQGDGEVKPVPREREKPVPRERVVSRLKEESIETGERKPVPNERPATVGAGKDGERDGRMDGEKEKPVPKERTKYRTAPPLDFHPNPLLSPTSDPPLPPIPPRSMPNCPPQRFTSTLSPSSPSHTPTSPKLDRRVAQAPAVPSRSPPHSSTTTPTHSPLHPPTFPPLQTRPQTLAFQQGTGDTARKTSPVSPITSLVSTSSSLSFFSAETGEDRSAPPLPPKSGAGPKAPPPIPRRLPVQPARSAPSHSPPRSKTAIDETQIEQTPHVPPRIRTSQTAESTQEKTQKPAQSDTKPAPARKVPQPPLEKRSDSVSDSDDYEDPDLFCPSVPPMNSSDKDLFLSVPRQPKCRYSSLYSDDELLDDDEPNTNPADSWQDLGINTAQGSVYLPAAGRLPPPTKEENSHQSAVIKAGWLDKNPPQGALYYQRRWVKLDVDYLRYFDTDKEVYSKRIISTAFITNVSSVGELKFEVVTHNRTFLFKAESEAERNAWVAVLQDCTKGRQRSSIVNPLSPLTPDYQGYLELRGLRSKLYTVVVSDKVFLYKNMEDYRIGVGITSIDMNVGNVKETDRRSFDLTTPYRIFSFIAESEQLKDQWVEAMREAIGEALSNSEVVERIWAVPSNGYCADCRAVKPEWAAINLCVVVCKRCAGEHRGLGPSISKVRSLKMDRKVWTEELIQVFLLLGNERVNSFWAANVPPSEALSPSSCSDERRRFITNKYRHGKYRKYHPLYGNQKELNNALCINVQCSDVLETLSLVFCGADVNCSTGVVDCPSPLSLASAHSQPLQAEFLSHNLNTELPRSEVGGAMEAVHYSAPPSVSYNGFLFKTGSMQRPPESKAREEFSRRWCTLNDGCFSYYESDKNSNPNGSLKAAEIVCLAVNTPMKHGYDHTFELYSNSERLYLFGTDDEDSHKEWVKSIAKTFIPANVEPLLRLSFERIGRLKYKDGLNLQTPKVGWFALVGSTLHAYLEDSQGEEIHLRKLQELSIQQDNVLVLVERGRTLYIEGERKLDFGGWCAAIQRAAGSGGDTLSQQQLTDKDIPVIVHSCIEYITQHGLTSEGIYRKSGVNSRVAALCEAFRCDARSVHLREGEHQVDDVSNTLKRFFRESGEVVFTSNASREWLSTAALQEESKKISQYQLLLSRLPRVNQATLEALVNHLYCVQRFSELNQMNIHNLAIVFGPTLFQADGKDYTAGRVIEDLIQHYTHIFEVDEQQLKRQLDEITAIIKLHEKLNNKIPGTVSGHFICTVYLEEKNDTAEQHVKIPGSMTAAELTCDILDRRKIPVKENNYWSCWEVSEKDETERLLHHQERVLPIFHSLGTDSYLLIKKHLAMEAMTVYLASKVDVSKHGIMKYREERSIPVLGLSSGSFNDRYFILSAGSLRMYKEVRSNRPERDWPVKNLKVYLGIKKKLRPPTCWGLTVVYESKKQDKPERQQWYLCCDTQSDMREWFATFLSIQYDGDVWPVDGLQQTRMSRVLDTHHGNVSLIPLHGSENEMRNSVAAFSQDALALLRDVR</sequence>
<dbReference type="PROSITE" id="PS50105">
    <property type="entry name" value="SAM_DOMAIN"/>
    <property type="match status" value="1"/>
</dbReference>
<dbReference type="GeneID" id="115370147"/>
<reference evidence="13" key="1">
    <citation type="submission" date="2019-06" db="EMBL/GenBank/DDBJ databases">
        <authorList>
            <consortium name="Wellcome Sanger Institute Data Sharing"/>
        </authorList>
    </citation>
    <scope>NUCLEOTIDE SEQUENCE [LARGE SCALE GENOMIC DNA]</scope>
</reference>
<dbReference type="SMART" id="SM00105">
    <property type="entry name" value="ArfGap"/>
    <property type="match status" value="1"/>
</dbReference>
<dbReference type="RefSeq" id="XP_029922886.1">
    <property type="nucleotide sequence ID" value="XM_030067026.1"/>
</dbReference>
<evidence type="ECO:0000313" key="13">
    <source>
        <dbReference type="Ensembl" id="ENSMMDP00005042889.1"/>
    </source>
</evidence>
<dbReference type="SUPFAM" id="SSF50729">
    <property type="entry name" value="PH domain-like"/>
    <property type="match status" value="5"/>
</dbReference>
<dbReference type="InterPro" id="IPR052227">
    <property type="entry name" value="Arf-Rho-GAP_ANK-PH_domain"/>
</dbReference>
<dbReference type="FunFam" id="2.30.29.30:FF:000170">
    <property type="entry name" value="Arf-GAP with Rho-GAP domain, ANK repeat and PH domain-containing protein 1"/>
    <property type="match status" value="1"/>
</dbReference>
<evidence type="ECO:0000259" key="11">
    <source>
        <dbReference type="PROSITE" id="PS50200"/>
    </source>
</evidence>
<dbReference type="PANTHER" id="PTHR45899">
    <property type="entry name" value="RHO GTPASE ACTIVATING PROTEIN AT 15B, ISOFORM C"/>
    <property type="match status" value="1"/>
</dbReference>
<proteinExistence type="predicted"/>
<dbReference type="InterPro" id="IPR001164">
    <property type="entry name" value="ArfGAP_dom"/>
</dbReference>
<dbReference type="PROSITE" id="PS50003">
    <property type="entry name" value="PH_DOMAIN"/>
    <property type="match status" value="4"/>
</dbReference>
<dbReference type="OrthoDB" id="29546at2759"/>
<feature type="compositionally biased region" description="Basic and acidic residues" evidence="7">
    <location>
        <begin position="173"/>
        <end position="195"/>
    </location>
</feature>
<feature type="compositionally biased region" description="Low complexity" evidence="7">
    <location>
        <begin position="235"/>
        <end position="250"/>
    </location>
</feature>
<organism evidence="13 14">
    <name type="scientific">Myripristis murdjan</name>
    <name type="common">pinecone soldierfish</name>
    <dbReference type="NCBI Taxonomy" id="586833"/>
    <lineage>
        <taxon>Eukaryota</taxon>
        <taxon>Metazoa</taxon>
        <taxon>Chordata</taxon>
        <taxon>Craniata</taxon>
        <taxon>Vertebrata</taxon>
        <taxon>Euteleostomi</taxon>
        <taxon>Actinopterygii</taxon>
        <taxon>Neopterygii</taxon>
        <taxon>Teleostei</taxon>
        <taxon>Neoteleostei</taxon>
        <taxon>Acanthomorphata</taxon>
        <taxon>Holocentriformes</taxon>
        <taxon>Holocentridae</taxon>
        <taxon>Myripristis</taxon>
    </lineage>
</organism>
<gene>
    <name evidence="13" type="primary">ARAP1</name>
</gene>
<evidence type="ECO:0000256" key="6">
    <source>
        <dbReference type="PROSITE-ProRule" id="PRU00288"/>
    </source>
</evidence>
<feature type="compositionally biased region" description="Low complexity" evidence="7">
    <location>
        <begin position="309"/>
        <end position="328"/>
    </location>
</feature>
<dbReference type="SMART" id="SM00233">
    <property type="entry name" value="PH"/>
    <property type="match status" value="5"/>
</dbReference>
<dbReference type="CDD" id="cd04385">
    <property type="entry name" value="RhoGAP_ARAP"/>
    <property type="match status" value="1"/>
</dbReference>
<reference evidence="13" key="2">
    <citation type="submission" date="2025-08" db="UniProtKB">
        <authorList>
            <consortium name="Ensembl"/>
        </authorList>
    </citation>
    <scope>IDENTIFICATION</scope>
</reference>
<evidence type="ECO:0000256" key="7">
    <source>
        <dbReference type="SAM" id="MobiDB-lite"/>
    </source>
</evidence>
<dbReference type="Gene3D" id="1.10.150.50">
    <property type="entry name" value="Transcription Factor, Ets-1"/>
    <property type="match status" value="1"/>
</dbReference>
<dbReference type="GO" id="GO:0005737">
    <property type="term" value="C:cytoplasm"/>
    <property type="evidence" value="ECO:0007669"/>
    <property type="project" value="UniProtKB-SubCell"/>
</dbReference>
<dbReference type="RefSeq" id="XP_029922887.1">
    <property type="nucleotide sequence ID" value="XM_030067027.1"/>
</dbReference>
<evidence type="ECO:0000259" key="8">
    <source>
        <dbReference type="PROSITE" id="PS50003"/>
    </source>
</evidence>
<dbReference type="CDD" id="cd13259">
    <property type="entry name" value="PH5_ARAP"/>
    <property type="match status" value="1"/>
</dbReference>
<feature type="domain" description="PH" evidence="8">
    <location>
        <begin position="1465"/>
        <end position="1579"/>
    </location>
</feature>
<feature type="domain" description="SAM" evidence="9">
    <location>
        <begin position="17"/>
        <end position="72"/>
    </location>
</feature>
<dbReference type="InterPro" id="IPR000198">
    <property type="entry name" value="RhoGAP_dom"/>
</dbReference>
<feature type="compositionally biased region" description="Acidic residues" evidence="7">
    <location>
        <begin position="477"/>
        <end position="487"/>
    </location>
</feature>
<dbReference type="CDD" id="cd08837">
    <property type="entry name" value="ArfGap_ARAP"/>
    <property type="match status" value="1"/>
</dbReference>
<accession>A0A668A4V8</accession>
<dbReference type="SUPFAM" id="SSF57863">
    <property type="entry name" value="ArfGap/RecO-like zinc finger"/>
    <property type="match status" value="1"/>
</dbReference>
<feature type="compositionally biased region" description="Basic and acidic residues" evidence="7">
    <location>
        <begin position="114"/>
        <end position="162"/>
    </location>
</feature>
<evidence type="ECO:0000256" key="4">
    <source>
        <dbReference type="ARBA" id="ARBA00022553"/>
    </source>
</evidence>
<feature type="compositionally biased region" description="Polar residues" evidence="7">
    <location>
        <begin position="290"/>
        <end position="302"/>
    </location>
</feature>
<dbReference type="GO" id="GO:0007165">
    <property type="term" value="P:signal transduction"/>
    <property type="evidence" value="ECO:0007669"/>
    <property type="project" value="InterPro"/>
</dbReference>
<keyword evidence="5" id="KW-0677">Repeat</keyword>
<dbReference type="Gene3D" id="2.30.29.30">
    <property type="entry name" value="Pleckstrin-homology domain (PH domain)/Phosphotyrosine-binding domain (PTB)"/>
    <property type="match status" value="4"/>
</dbReference>
<evidence type="ECO:0000313" key="14">
    <source>
        <dbReference type="Proteomes" id="UP000472263"/>
    </source>
</evidence>
<evidence type="ECO:0000259" key="12">
    <source>
        <dbReference type="PROSITE" id="PS50238"/>
    </source>
</evidence>
<evidence type="ECO:0000256" key="2">
    <source>
        <dbReference type="ARBA" id="ARBA00022468"/>
    </source>
</evidence>
<dbReference type="Pfam" id="PF00620">
    <property type="entry name" value="RhoGAP"/>
    <property type="match status" value="1"/>
</dbReference>
<dbReference type="Ensembl" id="ENSMMDT00005043756.1">
    <property type="protein sequence ID" value="ENSMMDP00005042889.1"/>
    <property type="gene ID" value="ENSMMDG00005018279.1"/>
</dbReference>
<keyword evidence="6" id="KW-0479">Metal-binding</keyword>
<feature type="domain" description="Rho-GAP" evidence="12">
    <location>
        <begin position="1148"/>
        <end position="1329"/>
    </location>
</feature>
<feature type="domain" description="PH" evidence="8">
    <location>
        <begin position="938"/>
        <end position="1044"/>
    </location>
</feature>
<dbReference type="Proteomes" id="UP000472263">
    <property type="component" value="Chromosome 13"/>
</dbReference>
<feature type="domain" description="Ras-associating" evidence="11">
    <location>
        <begin position="1363"/>
        <end position="1452"/>
    </location>
</feature>
<dbReference type="PROSITE" id="PS50238">
    <property type="entry name" value="RHOGAP"/>
    <property type="match status" value="1"/>
</dbReference>
<evidence type="ECO:0000256" key="1">
    <source>
        <dbReference type="ARBA" id="ARBA00004496"/>
    </source>
</evidence>
<dbReference type="Pfam" id="PF00169">
    <property type="entry name" value="PH"/>
    <property type="match status" value="3"/>
</dbReference>
<dbReference type="GO" id="GO:0008360">
    <property type="term" value="P:regulation of cell shape"/>
    <property type="evidence" value="ECO:0007669"/>
    <property type="project" value="TreeGrafter"/>
</dbReference>
<dbReference type="InterPro" id="IPR000159">
    <property type="entry name" value="RA_dom"/>
</dbReference>
<dbReference type="InterPro" id="IPR001660">
    <property type="entry name" value="SAM"/>
</dbReference>
<protein>
    <submittedName>
        <fullName evidence="13">ArfGAP with RhoGAP domain, ankyrin repeat and PH domain 1</fullName>
    </submittedName>
</protein>
<name>A0A668A4V8_9TELE</name>
<feature type="compositionally biased region" description="Low complexity" evidence="7">
    <location>
        <begin position="263"/>
        <end position="279"/>
    </location>
</feature>
<dbReference type="InterPro" id="IPR008936">
    <property type="entry name" value="Rho_GTPase_activation_prot"/>
</dbReference>
<feature type="compositionally biased region" description="Low complexity" evidence="7">
    <location>
        <begin position="357"/>
        <end position="374"/>
    </location>
</feature>
<dbReference type="Gene3D" id="1.10.220.150">
    <property type="entry name" value="Arf GTPase activating protein"/>
    <property type="match status" value="1"/>
</dbReference>
<feature type="domain" description="PH" evidence="8">
    <location>
        <begin position="635"/>
        <end position="724"/>
    </location>
</feature>
<dbReference type="InterPro" id="IPR038508">
    <property type="entry name" value="ArfGAP_dom_sf"/>
</dbReference>
<dbReference type="Gene3D" id="3.10.20.90">
    <property type="entry name" value="Phosphatidylinositol 3-kinase Catalytic Subunit, Chain A, domain 1"/>
    <property type="match status" value="1"/>
</dbReference>
<dbReference type="PROSITE" id="PS50200">
    <property type="entry name" value="RA"/>
    <property type="match status" value="1"/>
</dbReference>
<feature type="region of interest" description="Disordered" evidence="7">
    <location>
        <begin position="76"/>
        <end position="461"/>
    </location>
</feature>
<dbReference type="SMART" id="SM00324">
    <property type="entry name" value="RhoGAP"/>
    <property type="match status" value="1"/>
</dbReference>
<comment type="subcellular location">
    <subcellularLocation>
        <location evidence="1">Cytoplasm</location>
    </subcellularLocation>
</comment>
<dbReference type="InParanoid" id="A0A668A4V8"/>
<feature type="region of interest" description="Disordered" evidence="7">
    <location>
        <begin position="477"/>
        <end position="497"/>
    </location>
</feature>
<evidence type="ECO:0000259" key="10">
    <source>
        <dbReference type="PROSITE" id="PS50115"/>
    </source>
</evidence>
<dbReference type="Pfam" id="PF00788">
    <property type="entry name" value="RA"/>
    <property type="match status" value="1"/>
</dbReference>
<dbReference type="GO" id="GO:0005096">
    <property type="term" value="F:GTPase activator activity"/>
    <property type="evidence" value="ECO:0007669"/>
    <property type="project" value="UniProtKB-KW"/>
</dbReference>
<keyword evidence="4" id="KW-0597">Phosphoprotein</keyword>
<feature type="compositionally biased region" description="Acidic residues" evidence="7">
    <location>
        <begin position="435"/>
        <end position="444"/>
    </location>
</feature>
<dbReference type="InterPro" id="IPR001849">
    <property type="entry name" value="PH_domain"/>
</dbReference>
<keyword evidence="2" id="KW-0343">GTPase activation</keyword>
<evidence type="ECO:0000259" key="9">
    <source>
        <dbReference type="PROSITE" id="PS50105"/>
    </source>
</evidence>
<dbReference type="PANTHER" id="PTHR45899:SF3">
    <property type="entry name" value="ARF-GAP WITH RHO-GAP DOMAIN, ANK REPEAT AND PH DOMAIN-CONTAINING PROTEIN 1"/>
    <property type="match status" value="1"/>
</dbReference>
<keyword evidence="3" id="KW-0963">Cytoplasm</keyword>
<keyword evidence="14" id="KW-1185">Reference proteome</keyword>
<feature type="domain" description="Arf-GAP" evidence="10">
    <location>
        <begin position="730"/>
        <end position="855"/>
    </location>
</feature>
<dbReference type="GO" id="GO:0005547">
    <property type="term" value="F:phosphatidylinositol-3,4,5-trisphosphate binding"/>
    <property type="evidence" value="ECO:0007669"/>
    <property type="project" value="InterPro"/>
</dbReference>
<evidence type="ECO:0000256" key="5">
    <source>
        <dbReference type="ARBA" id="ARBA00022737"/>
    </source>
</evidence>
<dbReference type="PROSITE" id="PS50115">
    <property type="entry name" value="ARFGAP"/>
    <property type="match status" value="1"/>
</dbReference>
<dbReference type="GO" id="GO:0008270">
    <property type="term" value="F:zinc ion binding"/>
    <property type="evidence" value="ECO:0007669"/>
    <property type="project" value="UniProtKB-KW"/>
</dbReference>
<feature type="compositionally biased region" description="Basic and acidic residues" evidence="7">
    <location>
        <begin position="81"/>
        <end position="92"/>
    </location>
</feature>
<reference evidence="13" key="3">
    <citation type="submission" date="2025-09" db="UniProtKB">
        <authorList>
            <consortium name="Ensembl"/>
        </authorList>
    </citation>
    <scope>IDENTIFICATION</scope>
</reference>
<feature type="compositionally biased region" description="Polar residues" evidence="7">
    <location>
        <begin position="488"/>
        <end position="497"/>
    </location>
</feature>
<keyword evidence="6" id="KW-0862">Zinc</keyword>
<evidence type="ECO:0000256" key="3">
    <source>
        <dbReference type="ARBA" id="ARBA00022490"/>
    </source>
</evidence>
<dbReference type="InterPro" id="IPR011993">
    <property type="entry name" value="PH-like_dom_sf"/>
</dbReference>
<dbReference type="InterPro" id="IPR037858">
    <property type="entry name" value="RhoGAP_ARAP"/>
</dbReference>